<feature type="compositionally biased region" description="Basic residues" evidence="1">
    <location>
        <begin position="95"/>
        <end position="104"/>
    </location>
</feature>
<accession>A0A1D6E9P5</accession>
<evidence type="ECO:0000256" key="1">
    <source>
        <dbReference type="SAM" id="MobiDB-lite"/>
    </source>
</evidence>
<sequence>SSDLLLSSRTRQIYRQRTAKARGPQPLSPKKERTKWRCPRRTRTPPSASSRTWARPWPTWTRTPAGSRRRSSPRSRCTTSRRRSPPSGGGWSPIARRRAAWCAS</sequence>
<organism evidence="2">
    <name type="scientific">Zea mays</name>
    <name type="common">Maize</name>
    <dbReference type="NCBI Taxonomy" id="4577"/>
    <lineage>
        <taxon>Eukaryota</taxon>
        <taxon>Viridiplantae</taxon>
        <taxon>Streptophyta</taxon>
        <taxon>Embryophyta</taxon>
        <taxon>Tracheophyta</taxon>
        <taxon>Spermatophyta</taxon>
        <taxon>Magnoliopsida</taxon>
        <taxon>Liliopsida</taxon>
        <taxon>Poales</taxon>
        <taxon>Poaceae</taxon>
        <taxon>PACMAD clade</taxon>
        <taxon>Panicoideae</taxon>
        <taxon>Andropogonodae</taxon>
        <taxon>Andropogoneae</taxon>
        <taxon>Tripsacinae</taxon>
        <taxon>Zea</taxon>
    </lineage>
</organism>
<proteinExistence type="predicted"/>
<feature type="compositionally biased region" description="Basic residues" evidence="1">
    <location>
        <begin position="32"/>
        <end position="43"/>
    </location>
</feature>
<feature type="compositionally biased region" description="Low complexity" evidence="1">
    <location>
        <begin position="44"/>
        <end position="66"/>
    </location>
</feature>
<feature type="compositionally biased region" description="Basic residues" evidence="1">
    <location>
        <begin position="67"/>
        <end position="84"/>
    </location>
</feature>
<name>A0A1D6E9P5_MAIZE</name>
<gene>
    <name evidence="2" type="ORF">ZEAMMB73_Zm00001d003531</name>
</gene>
<feature type="non-terminal residue" evidence="2">
    <location>
        <position position="1"/>
    </location>
</feature>
<feature type="compositionally biased region" description="Polar residues" evidence="1">
    <location>
        <begin position="1"/>
        <end position="11"/>
    </location>
</feature>
<dbReference type="AlphaFoldDB" id="A0A1D6E9P5"/>
<protein>
    <submittedName>
        <fullName evidence="2">Glutamate decarboxylase</fullName>
    </submittedName>
</protein>
<evidence type="ECO:0000313" key="2">
    <source>
        <dbReference type="EMBL" id="ONM17118.1"/>
    </source>
</evidence>
<dbReference type="EMBL" id="CM007648">
    <property type="protein sequence ID" value="ONM17118.1"/>
    <property type="molecule type" value="Genomic_DNA"/>
</dbReference>
<feature type="region of interest" description="Disordered" evidence="1">
    <location>
        <begin position="1"/>
        <end position="104"/>
    </location>
</feature>
<reference evidence="2" key="1">
    <citation type="submission" date="2015-12" db="EMBL/GenBank/DDBJ databases">
        <title>Update maize B73 reference genome by single molecule sequencing technologies.</title>
        <authorList>
            <consortium name="Maize Genome Sequencing Project"/>
            <person name="Ware D."/>
        </authorList>
    </citation>
    <scope>NUCLEOTIDE SEQUENCE [LARGE SCALE GENOMIC DNA]</scope>
    <source>
        <tissue evidence="2">Seedling</tissue>
    </source>
</reference>